<dbReference type="Pfam" id="PF08239">
    <property type="entry name" value="SH3_3"/>
    <property type="match status" value="1"/>
</dbReference>
<feature type="domain" description="SH3b" evidence="1">
    <location>
        <begin position="32"/>
        <end position="65"/>
    </location>
</feature>
<dbReference type="InterPro" id="IPR003646">
    <property type="entry name" value="SH3-like_bac-type"/>
</dbReference>
<dbReference type="EMBL" id="KX258624">
    <property type="protein sequence ID" value="AOB42226.1"/>
    <property type="molecule type" value="Genomic_DNA"/>
</dbReference>
<accession>A0A1B2RC90</accession>
<evidence type="ECO:0000313" key="2">
    <source>
        <dbReference type="EMBL" id="AOB42226.1"/>
    </source>
</evidence>
<keyword evidence="2" id="KW-0614">Plasmid</keyword>
<geneLocation type="plasmid" evidence="2">
    <name>pFR260</name>
</geneLocation>
<gene>
    <name evidence="2" type="ORF">pFR260_129</name>
</gene>
<dbReference type="AlphaFoldDB" id="A0A1B2RC90"/>
<sequence>MRAQRLQLNKKPQEPSQNVVGATGIVYINGYNVNLRSGPSTNYGVIHQLSKDEWYQVWGKQGDWLNLGLKVNKSCIFLNTFVQLWVNLNILFLHEII</sequence>
<reference evidence="2" key="1">
    <citation type="submission" date="2016-05" db="EMBL/GenBank/DDBJ databases">
        <title>Complete sequence and organization of pFR260, the Bacillus thuringiensis INTA Fr7-4 plasmid harbouring the insecticidal genes.</title>
        <authorList>
            <person name="Navas L.E."/>
            <person name="Amadio A.F."/>
            <person name="Ortiz E.M."/>
            <person name="Sauka D.H."/>
            <person name="Benintende G.B."/>
            <person name="Zandomeni R.O."/>
            <person name="Berretta M.F."/>
        </authorList>
    </citation>
    <scope>NUCLEOTIDE SEQUENCE</scope>
    <source>
        <strain evidence="2">INTA Fr7-4</strain>
        <plasmid evidence="2">pFR260</plasmid>
    </source>
</reference>
<protein>
    <recommendedName>
        <fullName evidence="1">SH3b domain-containing protein</fullName>
    </recommendedName>
</protein>
<organism evidence="2">
    <name type="scientific">Bacillus thuringiensis</name>
    <dbReference type="NCBI Taxonomy" id="1428"/>
    <lineage>
        <taxon>Bacteria</taxon>
        <taxon>Bacillati</taxon>
        <taxon>Bacillota</taxon>
        <taxon>Bacilli</taxon>
        <taxon>Bacillales</taxon>
        <taxon>Bacillaceae</taxon>
        <taxon>Bacillus</taxon>
        <taxon>Bacillus cereus group</taxon>
    </lineage>
</organism>
<proteinExistence type="predicted"/>
<name>A0A1B2RC90_BACTU</name>
<dbReference type="Gene3D" id="2.30.30.40">
    <property type="entry name" value="SH3 Domains"/>
    <property type="match status" value="1"/>
</dbReference>
<evidence type="ECO:0000259" key="1">
    <source>
        <dbReference type="Pfam" id="PF08239"/>
    </source>
</evidence>